<dbReference type="STRING" id="339866.GCA_001418255_02075"/>
<feature type="transmembrane region" description="Helical" evidence="5">
    <location>
        <begin position="12"/>
        <end position="43"/>
    </location>
</feature>
<dbReference type="EMBL" id="CYHF01000007">
    <property type="protein sequence ID" value="CUA98284.1"/>
    <property type="molecule type" value="Genomic_DNA"/>
</dbReference>
<accession>A0A0K6I552</accession>
<evidence type="ECO:0000256" key="5">
    <source>
        <dbReference type="RuleBase" id="RU363041"/>
    </source>
</evidence>
<dbReference type="Pfam" id="PF01925">
    <property type="entry name" value="TauE"/>
    <property type="match status" value="1"/>
</dbReference>
<sequence>MLADLTLTQHILSVVSGAAVGFTLGLIGGGGSILAVPLLLYLVGYPNPHVVIGTTALAVSINAYLNLIPHARAGNVRWKEAVIFAIVGAVAAFIGSSLGKAVDGKKLLFLFAILMLVIAALMVRPKKVKPGDMEGHPGQFSLWKLIVSAAIVGTLSGFFGIGGGFLIVPGLVFATGMPMLAAVGSSLFSVGTFGLTTAINYASSGLLDWTVAGLYIAGGIAGGVFGARLATHLGKSSKGTLNIIFAALVAVVAVYMIYKNMSAFGIHL</sequence>
<evidence type="ECO:0000256" key="2">
    <source>
        <dbReference type="ARBA" id="ARBA00022692"/>
    </source>
</evidence>
<evidence type="ECO:0000256" key="3">
    <source>
        <dbReference type="ARBA" id="ARBA00022989"/>
    </source>
</evidence>
<comment type="similarity">
    <text evidence="5">Belongs to the 4-toluene sulfonate uptake permease (TSUP) (TC 2.A.102) family.</text>
</comment>
<feature type="transmembrane region" description="Helical" evidence="5">
    <location>
        <begin position="107"/>
        <end position="124"/>
    </location>
</feature>
<evidence type="ECO:0000313" key="7">
    <source>
        <dbReference type="Proteomes" id="UP000183649"/>
    </source>
</evidence>
<keyword evidence="3 5" id="KW-1133">Transmembrane helix</keyword>
<keyword evidence="5" id="KW-1003">Cell membrane</keyword>
<dbReference type="PANTHER" id="PTHR43701:SF2">
    <property type="entry name" value="MEMBRANE TRANSPORTER PROTEIN YJNA-RELATED"/>
    <property type="match status" value="1"/>
</dbReference>
<keyword evidence="2 5" id="KW-0812">Transmembrane</keyword>
<evidence type="ECO:0000313" key="6">
    <source>
        <dbReference type="EMBL" id="CUA98284.1"/>
    </source>
</evidence>
<feature type="transmembrane region" description="Helical" evidence="5">
    <location>
        <begin position="81"/>
        <end position="101"/>
    </location>
</feature>
<gene>
    <name evidence="6" type="ORF">Ga0061069_10736</name>
</gene>
<feature type="transmembrane region" description="Helical" evidence="5">
    <location>
        <begin position="145"/>
        <end position="167"/>
    </location>
</feature>
<name>A0A0K6I552_9BURK</name>
<reference evidence="7" key="1">
    <citation type="submission" date="2015-08" db="EMBL/GenBank/DDBJ databases">
        <authorList>
            <person name="Varghese N."/>
        </authorList>
    </citation>
    <scope>NUCLEOTIDE SEQUENCE [LARGE SCALE GENOMIC DNA]</scope>
    <source>
        <strain evidence="7">DSM 18181</strain>
    </source>
</reference>
<dbReference type="AlphaFoldDB" id="A0A0K6I552"/>
<protein>
    <recommendedName>
        <fullName evidence="5">Probable membrane transporter protein</fullName>
    </recommendedName>
</protein>
<keyword evidence="4 5" id="KW-0472">Membrane</keyword>
<dbReference type="InterPro" id="IPR002781">
    <property type="entry name" value="TM_pro_TauE-like"/>
</dbReference>
<feature type="transmembrane region" description="Helical" evidence="5">
    <location>
        <begin position="239"/>
        <end position="258"/>
    </location>
</feature>
<feature type="transmembrane region" description="Helical" evidence="5">
    <location>
        <begin position="49"/>
        <end position="69"/>
    </location>
</feature>
<feature type="transmembrane region" description="Helical" evidence="5">
    <location>
        <begin position="206"/>
        <end position="227"/>
    </location>
</feature>
<dbReference type="Proteomes" id="UP000183649">
    <property type="component" value="Unassembled WGS sequence"/>
</dbReference>
<dbReference type="GO" id="GO:0005886">
    <property type="term" value="C:plasma membrane"/>
    <property type="evidence" value="ECO:0007669"/>
    <property type="project" value="UniProtKB-SubCell"/>
</dbReference>
<dbReference type="OrthoDB" id="9151526at2"/>
<evidence type="ECO:0000256" key="1">
    <source>
        <dbReference type="ARBA" id="ARBA00004141"/>
    </source>
</evidence>
<evidence type="ECO:0000256" key="4">
    <source>
        <dbReference type="ARBA" id="ARBA00023136"/>
    </source>
</evidence>
<keyword evidence="7" id="KW-1185">Reference proteome</keyword>
<comment type="subcellular location">
    <subcellularLocation>
        <location evidence="5">Cell membrane</location>
        <topology evidence="5">Multi-pass membrane protein</topology>
    </subcellularLocation>
    <subcellularLocation>
        <location evidence="1">Membrane</location>
        <topology evidence="1">Multi-pass membrane protein</topology>
    </subcellularLocation>
</comment>
<feature type="transmembrane region" description="Helical" evidence="5">
    <location>
        <begin position="179"/>
        <end position="199"/>
    </location>
</feature>
<dbReference type="InterPro" id="IPR051598">
    <property type="entry name" value="TSUP/Inactive_protease-like"/>
</dbReference>
<dbReference type="PANTHER" id="PTHR43701">
    <property type="entry name" value="MEMBRANE TRANSPORTER PROTEIN MJ0441-RELATED"/>
    <property type="match status" value="1"/>
</dbReference>
<organism evidence="6 7">
    <name type="scientific">Thiomonas bhubaneswarensis</name>
    <dbReference type="NCBI Taxonomy" id="339866"/>
    <lineage>
        <taxon>Bacteria</taxon>
        <taxon>Pseudomonadati</taxon>
        <taxon>Pseudomonadota</taxon>
        <taxon>Betaproteobacteria</taxon>
        <taxon>Burkholderiales</taxon>
        <taxon>Thiomonas</taxon>
    </lineage>
</organism>
<proteinExistence type="inferred from homology"/>